<dbReference type="EMBL" id="CADIKH010000003">
    <property type="protein sequence ID" value="CAB3748996.1"/>
    <property type="molecule type" value="Genomic_DNA"/>
</dbReference>
<dbReference type="SMART" id="SM00342">
    <property type="entry name" value="HTH_ARAC"/>
    <property type="match status" value="1"/>
</dbReference>
<dbReference type="GO" id="GO:0003700">
    <property type="term" value="F:DNA-binding transcription factor activity"/>
    <property type="evidence" value="ECO:0007669"/>
    <property type="project" value="InterPro"/>
</dbReference>
<evidence type="ECO:0000256" key="2">
    <source>
        <dbReference type="ARBA" id="ARBA00023125"/>
    </source>
</evidence>
<evidence type="ECO:0000259" key="4">
    <source>
        <dbReference type="PROSITE" id="PS01124"/>
    </source>
</evidence>
<gene>
    <name evidence="5" type="primary">nphR_2</name>
    <name evidence="5" type="ORF">LMG29542_00824</name>
</gene>
<dbReference type="Gene3D" id="1.10.10.60">
    <property type="entry name" value="Homeodomain-like"/>
    <property type="match status" value="1"/>
</dbReference>
<dbReference type="InterPro" id="IPR050204">
    <property type="entry name" value="AraC_XylS_family_regulators"/>
</dbReference>
<dbReference type="GO" id="GO:0043565">
    <property type="term" value="F:sequence-specific DNA binding"/>
    <property type="evidence" value="ECO:0007669"/>
    <property type="project" value="InterPro"/>
</dbReference>
<organism evidence="5 6">
    <name type="scientific">Paraburkholderia humisilvae</name>
    <dbReference type="NCBI Taxonomy" id="627669"/>
    <lineage>
        <taxon>Bacteria</taxon>
        <taxon>Pseudomonadati</taxon>
        <taxon>Pseudomonadota</taxon>
        <taxon>Betaproteobacteria</taxon>
        <taxon>Burkholderiales</taxon>
        <taxon>Burkholderiaceae</taxon>
        <taxon>Paraburkholderia</taxon>
    </lineage>
</organism>
<dbReference type="InterPro" id="IPR018060">
    <property type="entry name" value="HTH_AraC"/>
</dbReference>
<protein>
    <submittedName>
        <fullName evidence="5">Transcriptional activator NphR</fullName>
    </submittedName>
</protein>
<dbReference type="RefSeq" id="WP_175225171.1">
    <property type="nucleotide sequence ID" value="NZ_CADIKH010000003.1"/>
</dbReference>
<dbReference type="InterPro" id="IPR020449">
    <property type="entry name" value="Tscrpt_reg_AraC-type_HTH"/>
</dbReference>
<dbReference type="SUPFAM" id="SSF46689">
    <property type="entry name" value="Homeodomain-like"/>
    <property type="match status" value="1"/>
</dbReference>
<evidence type="ECO:0000256" key="1">
    <source>
        <dbReference type="ARBA" id="ARBA00023015"/>
    </source>
</evidence>
<proteinExistence type="predicted"/>
<evidence type="ECO:0000313" key="6">
    <source>
        <dbReference type="Proteomes" id="UP000494363"/>
    </source>
</evidence>
<dbReference type="PROSITE" id="PS01124">
    <property type="entry name" value="HTH_ARAC_FAMILY_2"/>
    <property type="match status" value="1"/>
</dbReference>
<keyword evidence="6" id="KW-1185">Reference proteome</keyword>
<evidence type="ECO:0000313" key="5">
    <source>
        <dbReference type="EMBL" id="CAB3748996.1"/>
    </source>
</evidence>
<dbReference type="Proteomes" id="UP000494363">
    <property type="component" value="Unassembled WGS sequence"/>
</dbReference>
<keyword evidence="2" id="KW-0238">DNA-binding</keyword>
<sequence length="322" mass="35657">MQTHCIKSTGNSALDNLRWSDAMSNRFGLHCETNGAQASHGFVTQWRAGQLKVSDVQLAWQSVSPVMQRSPAWNGDYLLFKQVETGSLTIEQNGNTRHVDAGGVVLVDPARAFSEHFREATRLIVLRIPKKALRERGARYTLHDVHVPDRSSADVQAVRDYISVAARHAGTVSTRMLNRFGEQCLDFVDIVTGETPDIAEARRATLMLRARQTITRLIGDVDLDVAKIAEQLNVSANYLSRVFRAEGLTPMGYVWSRRLELAARLLAETPNGQLLSKEIAFRCGFSNASHFCRAFKRRYGVAPFAFAQHASNGASSAPSSLN</sequence>
<dbReference type="Pfam" id="PF12833">
    <property type="entry name" value="HTH_18"/>
    <property type="match status" value="1"/>
</dbReference>
<dbReference type="InterPro" id="IPR009057">
    <property type="entry name" value="Homeodomain-like_sf"/>
</dbReference>
<keyword evidence="1" id="KW-0805">Transcription regulation</keyword>
<dbReference type="PANTHER" id="PTHR46796:SF6">
    <property type="entry name" value="ARAC SUBFAMILY"/>
    <property type="match status" value="1"/>
</dbReference>
<dbReference type="InterPro" id="IPR035418">
    <property type="entry name" value="AraC-bd_2"/>
</dbReference>
<evidence type="ECO:0000256" key="3">
    <source>
        <dbReference type="ARBA" id="ARBA00023163"/>
    </source>
</evidence>
<name>A0A6J5D8D8_9BURK</name>
<dbReference type="PANTHER" id="PTHR46796">
    <property type="entry name" value="HTH-TYPE TRANSCRIPTIONAL ACTIVATOR RHAS-RELATED"/>
    <property type="match status" value="1"/>
</dbReference>
<dbReference type="AlphaFoldDB" id="A0A6J5D8D8"/>
<accession>A0A6J5D8D8</accession>
<feature type="domain" description="HTH araC/xylS-type" evidence="4">
    <location>
        <begin position="208"/>
        <end position="309"/>
    </location>
</feature>
<dbReference type="Pfam" id="PF14525">
    <property type="entry name" value="AraC_binding_2"/>
    <property type="match status" value="1"/>
</dbReference>
<reference evidence="5 6" key="1">
    <citation type="submission" date="2020-04" db="EMBL/GenBank/DDBJ databases">
        <authorList>
            <person name="De Canck E."/>
        </authorList>
    </citation>
    <scope>NUCLEOTIDE SEQUENCE [LARGE SCALE GENOMIC DNA]</scope>
    <source>
        <strain evidence="5 6">LMG 29542</strain>
    </source>
</reference>
<dbReference type="PRINTS" id="PR00032">
    <property type="entry name" value="HTHARAC"/>
</dbReference>
<keyword evidence="3" id="KW-0804">Transcription</keyword>